<comment type="caution">
    <text evidence="1">The sequence shown here is derived from an EMBL/GenBank/DDBJ whole genome shotgun (WGS) entry which is preliminary data.</text>
</comment>
<dbReference type="EMBL" id="CAJNOM010000099">
    <property type="protein sequence ID" value="CAF1043722.1"/>
    <property type="molecule type" value="Genomic_DNA"/>
</dbReference>
<dbReference type="Proteomes" id="UP000663877">
    <property type="component" value="Unassembled WGS sequence"/>
</dbReference>
<dbReference type="Proteomes" id="UP000663832">
    <property type="component" value="Unassembled WGS sequence"/>
</dbReference>
<gene>
    <name evidence="1" type="ORF">BJG266_LOCUS17125</name>
    <name evidence="2" type="ORF">QVE165_LOCUS17217</name>
</gene>
<evidence type="ECO:0000313" key="4">
    <source>
        <dbReference type="Proteomes" id="UP000663877"/>
    </source>
</evidence>
<evidence type="ECO:0000313" key="1">
    <source>
        <dbReference type="EMBL" id="CAF1023451.1"/>
    </source>
</evidence>
<dbReference type="AlphaFoldDB" id="A0A814IG11"/>
<evidence type="ECO:0000313" key="3">
    <source>
        <dbReference type="Proteomes" id="UP000663832"/>
    </source>
</evidence>
<dbReference type="EMBL" id="CAJNOI010000082">
    <property type="protein sequence ID" value="CAF1023451.1"/>
    <property type="molecule type" value="Genomic_DNA"/>
</dbReference>
<organism evidence="1 4">
    <name type="scientific">Adineta steineri</name>
    <dbReference type="NCBI Taxonomy" id="433720"/>
    <lineage>
        <taxon>Eukaryota</taxon>
        <taxon>Metazoa</taxon>
        <taxon>Spiralia</taxon>
        <taxon>Gnathifera</taxon>
        <taxon>Rotifera</taxon>
        <taxon>Eurotatoria</taxon>
        <taxon>Bdelloidea</taxon>
        <taxon>Adinetida</taxon>
        <taxon>Adinetidae</taxon>
        <taxon>Adineta</taxon>
    </lineage>
</organism>
<name>A0A814IG11_9BILA</name>
<proteinExistence type="predicted"/>
<keyword evidence="3" id="KW-1185">Reference proteome</keyword>
<sequence length="130" mass="14374">MSHPSGIKKKLFTGCFDPSHSFCILEITMNKTNASAPSTPIVENKVAIVPPTHTIKRSVSGEIDAPSKKIMVHHQLEQNDQYSTTASFPAKFVRASQVAAMNNMNINAIPEISDQELLEMALIFEKKHPQ</sequence>
<dbReference type="OrthoDB" id="10041826at2759"/>
<accession>A0A814IG11</accession>
<protein>
    <submittedName>
        <fullName evidence="1">Uncharacterized protein</fullName>
    </submittedName>
</protein>
<evidence type="ECO:0000313" key="2">
    <source>
        <dbReference type="EMBL" id="CAF1043722.1"/>
    </source>
</evidence>
<reference evidence="1" key="1">
    <citation type="submission" date="2021-02" db="EMBL/GenBank/DDBJ databases">
        <authorList>
            <person name="Nowell W R."/>
        </authorList>
    </citation>
    <scope>NUCLEOTIDE SEQUENCE</scope>
</reference>